<feature type="region of interest" description="Disordered" evidence="2">
    <location>
        <begin position="321"/>
        <end position="347"/>
    </location>
</feature>
<comment type="caution">
    <text evidence="3">The sequence shown here is derived from an EMBL/GenBank/DDBJ whole genome shotgun (WGS) entry which is preliminary data.</text>
</comment>
<feature type="coiled-coil region" evidence="1">
    <location>
        <begin position="14"/>
        <end position="41"/>
    </location>
</feature>
<evidence type="ECO:0000256" key="1">
    <source>
        <dbReference type="SAM" id="Coils"/>
    </source>
</evidence>
<evidence type="ECO:0000313" key="4">
    <source>
        <dbReference type="Proteomes" id="UP001187471"/>
    </source>
</evidence>
<keyword evidence="4" id="KW-1185">Reference proteome</keyword>
<dbReference type="AlphaFoldDB" id="A0AA88QMI4"/>
<gene>
    <name evidence="3" type="ORF">RJ640_022187</name>
</gene>
<dbReference type="Proteomes" id="UP001187471">
    <property type="component" value="Unassembled WGS sequence"/>
</dbReference>
<keyword evidence="1" id="KW-0175">Coiled coil</keyword>
<proteinExistence type="predicted"/>
<name>A0AA88QMI4_9ASTE</name>
<sequence length="491" mass="55332">MNRLQSVDQKDPTIQDLQMEISTLRSEVKTLSTRISLLEARNNEEIFSDGEEFLQSPIIPPYCVSSPPIDVSSSKDPNQEILNLEMTSTKICIKIQKSCINGFVRILCLGLLSTPKLFGGSNSELNPSPAYAFLFPEAYKIVETDASHIGYGGILKQRSEDKEQLVRFTFGHWNRTMTTPKYPHQMTGKALRSRGNTRYNFRQIRRSIGSSSSSSYKDNILENSAYNTHDNLWDIFIIEDEEEDLLPLEVENNYLNKDWAILQRAYGKSRDYYEEILRVTKSAIFTHNYEKDVDPREANPPYQFLKMEILKIISKKQWGIDPTRTRDHPAHVSPRLSRTSKRTGAGQQVRSCFDGAAEQQGEEKLLQCQLEQRPERRDFDGNGIPVTGKAMRQRRTSGEAEFRGGQFPSTMRILSKVYGVGLSLQMRNESDESDVWSSVGGGVVSPDYRKPVVSSRKKPLAAAKRAEAVVGGTVSSLPVNIPDGVVAATSF</sequence>
<accession>A0AA88QMI4</accession>
<organism evidence="3 4">
    <name type="scientific">Escallonia rubra</name>
    <dbReference type="NCBI Taxonomy" id="112253"/>
    <lineage>
        <taxon>Eukaryota</taxon>
        <taxon>Viridiplantae</taxon>
        <taxon>Streptophyta</taxon>
        <taxon>Embryophyta</taxon>
        <taxon>Tracheophyta</taxon>
        <taxon>Spermatophyta</taxon>
        <taxon>Magnoliopsida</taxon>
        <taxon>eudicotyledons</taxon>
        <taxon>Gunneridae</taxon>
        <taxon>Pentapetalae</taxon>
        <taxon>asterids</taxon>
        <taxon>campanulids</taxon>
        <taxon>Escalloniales</taxon>
        <taxon>Escalloniaceae</taxon>
        <taxon>Escallonia</taxon>
    </lineage>
</organism>
<evidence type="ECO:0000256" key="2">
    <source>
        <dbReference type="SAM" id="MobiDB-lite"/>
    </source>
</evidence>
<protein>
    <submittedName>
        <fullName evidence="3">Uncharacterized protein</fullName>
    </submittedName>
</protein>
<evidence type="ECO:0000313" key="3">
    <source>
        <dbReference type="EMBL" id="KAK2969473.1"/>
    </source>
</evidence>
<feature type="region of interest" description="Disordered" evidence="2">
    <location>
        <begin position="376"/>
        <end position="402"/>
    </location>
</feature>
<reference evidence="3" key="1">
    <citation type="submission" date="2022-12" db="EMBL/GenBank/DDBJ databases">
        <title>Draft genome assemblies for two species of Escallonia (Escalloniales).</title>
        <authorList>
            <person name="Chanderbali A."/>
            <person name="Dervinis C."/>
            <person name="Anghel I."/>
            <person name="Soltis D."/>
            <person name="Soltis P."/>
            <person name="Zapata F."/>
        </authorList>
    </citation>
    <scope>NUCLEOTIDE SEQUENCE</scope>
    <source>
        <strain evidence="3">UCBG92.1500</strain>
        <tissue evidence="3">Leaf</tissue>
    </source>
</reference>
<dbReference type="EMBL" id="JAVXUO010002812">
    <property type="protein sequence ID" value="KAK2969473.1"/>
    <property type="molecule type" value="Genomic_DNA"/>
</dbReference>